<keyword evidence="3" id="KW-1185">Reference proteome</keyword>
<evidence type="ECO:0000313" key="2">
    <source>
        <dbReference type="EMBL" id="OOS22925.1"/>
    </source>
</evidence>
<gene>
    <name evidence="2" type="ORF">B0680_08910</name>
</gene>
<organism evidence="2 3">
    <name type="scientific">Moraxella pluranimalium</name>
    <dbReference type="NCBI Taxonomy" id="470453"/>
    <lineage>
        <taxon>Bacteria</taxon>
        <taxon>Pseudomonadati</taxon>
        <taxon>Pseudomonadota</taxon>
        <taxon>Gammaproteobacteria</taxon>
        <taxon>Moraxellales</taxon>
        <taxon>Moraxellaceae</taxon>
        <taxon>Moraxella</taxon>
    </lineage>
</organism>
<keyword evidence="1" id="KW-0812">Transmembrane</keyword>
<reference evidence="2 3" key="1">
    <citation type="submission" date="2017-02" db="EMBL/GenBank/DDBJ databases">
        <title>Draft genome sequence of Moraxella pluranimalium CCUG 54913T type strain.</title>
        <authorList>
            <person name="Salva-Serra F."/>
            <person name="Engstrom-Jakobsson H."/>
            <person name="Thorell K."/>
            <person name="Jaen-Luchoro D."/>
            <person name="Gonzales-Siles L."/>
            <person name="Karlsson R."/>
            <person name="Yazdan S."/>
            <person name="Boulund F."/>
            <person name="Johnning A."/>
            <person name="Engstrand L."/>
            <person name="Kristiansson E."/>
            <person name="Moore E."/>
        </authorList>
    </citation>
    <scope>NUCLEOTIDE SEQUENCE [LARGE SCALE GENOMIC DNA]</scope>
    <source>
        <strain evidence="2 3">CCUG 54913</strain>
    </source>
</reference>
<keyword evidence="1" id="KW-1133">Transmembrane helix</keyword>
<dbReference type="AlphaFoldDB" id="A0A1T0CKR9"/>
<dbReference type="EMBL" id="MUYU01000025">
    <property type="protein sequence ID" value="OOS22925.1"/>
    <property type="molecule type" value="Genomic_DNA"/>
</dbReference>
<name>A0A1T0CKR9_9GAMM</name>
<dbReference type="RefSeq" id="WP_078254747.1">
    <property type="nucleotide sequence ID" value="NZ_MUYU01000025.1"/>
</dbReference>
<keyword evidence="1" id="KW-0472">Membrane</keyword>
<evidence type="ECO:0000256" key="1">
    <source>
        <dbReference type="SAM" id="Phobius"/>
    </source>
</evidence>
<sequence length="123" mass="13353">MAMMPRLHDATNSMMTGGAGSHQGKLSSHCPLLVMAVILTVVIIPLVTFGAGWRCWCLSAGGVLVLAIADINSIGNQFDYRCHSTGDDSWRLSHLPHLAIYKQPPRLPICLMISIKNAPMQGR</sequence>
<comment type="caution">
    <text evidence="2">The sequence shown here is derived from an EMBL/GenBank/DDBJ whole genome shotgun (WGS) entry which is preliminary data.</text>
</comment>
<feature type="transmembrane region" description="Helical" evidence="1">
    <location>
        <begin position="32"/>
        <end position="53"/>
    </location>
</feature>
<dbReference type="Proteomes" id="UP000189800">
    <property type="component" value="Unassembled WGS sequence"/>
</dbReference>
<proteinExistence type="predicted"/>
<evidence type="ECO:0000313" key="3">
    <source>
        <dbReference type="Proteomes" id="UP000189800"/>
    </source>
</evidence>
<protein>
    <submittedName>
        <fullName evidence="2">Uncharacterized protein</fullName>
    </submittedName>
</protein>
<accession>A0A1T0CKR9</accession>